<reference evidence="3 4" key="1">
    <citation type="submission" date="2023-07" db="EMBL/GenBank/DDBJ databases">
        <authorList>
            <person name="Peeters C."/>
        </authorList>
    </citation>
    <scope>NUCLEOTIDE SEQUENCE [LARGE SCALE GENOMIC DNA]</scope>
    <source>
        <strain evidence="3 4">LMG 18101</strain>
    </source>
</reference>
<dbReference type="InterPro" id="IPR025157">
    <property type="entry name" value="Hemagglutinin_rpt"/>
</dbReference>
<feature type="region of interest" description="Disordered" evidence="1">
    <location>
        <begin position="3553"/>
        <end position="3574"/>
    </location>
</feature>
<evidence type="ECO:0000256" key="1">
    <source>
        <dbReference type="SAM" id="MobiDB-lite"/>
    </source>
</evidence>
<dbReference type="Gene3D" id="2.160.20.10">
    <property type="entry name" value="Single-stranded right-handed beta-helix, Pectin lyase-like"/>
    <property type="match status" value="1"/>
</dbReference>
<feature type="region of interest" description="Disordered" evidence="1">
    <location>
        <begin position="3822"/>
        <end position="3869"/>
    </location>
</feature>
<evidence type="ECO:0000259" key="2">
    <source>
        <dbReference type="SMART" id="SM00912"/>
    </source>
</evidence>
<dbReference type="InterPro" id="IPR012334">
    <property type="entry name" value="Pectin_lyas_fold"/>
</dbReference>
<feature type="compositionally biased region" description="Polar residues" evidence="1">
    <location>
        <begin position="3885"/>
        <end position="3894"/>
    </location>
</feature>
<dbReference type="NCBIfam" id="TIGR01731">
    <property type="entry name" value="fil_hemag_20aa"/>
    <property type="match status" value="43"/>
</dbReference>
<feature type="region of interest" description="Disordered" evidence="1">
    <location>
        <begin position="3885"/>
        <end position="3904"/>
    </location>
</feature>
<dbReference type="InterPro" id="IPR008638">
    <property type="entry name" value="FhaB/CdiA-like_TPS"/>
</dbReference>
<dbReference type="RefSeq" id="WP_316681346.1">
    <property type="nucleotide sequence ID" value="NZ_CATZLL010000007.1"/>
</dbReference>
<dbReference type="InterPro" id="IPR040559">
    <property type="entry name" value="CdiA_C"/>
</dbReference>
<accession>A0ABM9K6V6</accession>
<dbReference type="Proteomes" id="UP001189757">
    <property type="component" value="Unassembled WGS sequence"/>
</dbReference>
<evidence type="ECO:0000313" key="3">
    <source>
        <dbReference type="EMBL" id="CAJ0815491.1"/>
    </source>
</evidence>
<proteinExistence type="predicted"/>
<feature type="region of interest" description="Disordered" evidence="1">
    <location>
        <begin position="4477"/>
        <end position="4497"/>
    </location>
</feature>
<feature type="compositionally biased region" description="Low complexity" evidence="1">
    <location>
        <begin position="3822"/>
        <end position="3838"/>
    </location>
</feature>
<dbReference type="Gene3D" id="3.40.1350.120">
    <property type="match status" value="1"/>
</dbReference>
<organism evidence="3 4">
    <name type="scientific">Ralstonia flaminis</name>
    <dbReference type="NCBI Taxonomy" id="3058597"/>
    <lineage>
        <taxon>Bacteria</taxon>
        <taxon>Pseudomonadati</taxon>
        <taxon>Pseudomonadota</taxon>
        <taxon>Betaproteobacteria</taxon>
        <taxon>Burkholderiales</taxon>
        <taxon>Burkholderiaceae</taxon>
        <taxon>Ralstonia</taxon>
    </lineage>
</organism>
<feature type="domain" description="Filamentous haemagglutinin FhaB/tRNA nuclease CdiA-like TPS" evidence="2">
    <location>
        <begin position="88"/>
        <end position="209"/>
    </location>
</feature>
<protein>
    <recommendedName>
        <fullName evidence="2">Filamentous haemagglutinin FhaB/tRNA nuclease CdiA-like TPS domain-containing protein</fullName>
    </recommendedName>
</protein>
<dbReference type="InterPro" id="IPR024973">
    <property type="entry name" value="ESPR"/>
</dbReference>
<feature type="compositionally biased region" description="Polar residues" evidence="1">
    <location>
        <begin position="3724"/>
        <end position="3742"/>
    </location>
</feature>
<keyword evidence="4" id="KW-1185">Reference proteome</keyword>
<feature type="compositionally biased region" description="Polar residues" evidence="1">
    <location>
        <begin position="3995"/>
        <end position="4031"/>
    </location>
</feature>
<feature type="region of interest" description="Disordered" evidence="1">
    <location>
        <begin position="3721"/>
        <end position="3745"/>
    </location>
</feature>
<gene>
    <name evidence="3" type="ORF">LMG18101_02604</name>
</gene>
<feature type="region of interest" description="Disordered" evidence="1">
    <location>
        <begin position="2958"/>
        <end position="2978"/>
    </location>
</feature>
<dbReference type="InterPro" id="IPR010069">
    <property type="entry name" value="CdiA_FHA1_rpt"/>
</dbReference>
<name>A0ABM9K6V6_9RALS</name>
<dbReference type="CDD" id="cd13442">
    <property type="entry name" value="CDI_toxin_Bp1026b-like"/>
    <property type="match status" value="1"/>
</dbReference>
<dbReference type="SMART" id="SM00912">
    <property type="entry name" value="Haemagg_act"/>
    <property type="match status" value="1"/>
</dbReference>
<dbReference type="Pfam" id="PF18451">
    <property type="entry name" value="CdiA_C"/>
    <property type="match status" value="1"/>
</dbReference>
<feature type="region of interest" description="Disordered" evidence="1">
    <location>
        <begin position="3992"/>
        <end position="4031"/>
    </location>
</feature>
<dbReference type="SUPFAM" id="SSF51126">
    <property type="entry name" value="Pectin lyase-like"/>
    <property type="match status" value="1"/>
</dbReference>
<dbReference type="NCBIfam" id="TIGR01901">
    <property type="entry name" value="adhes_NPXG"/>
    <property type="match status" value="1"/>
</dbReference>
<sequence>MNANCYRTVFNAVRGMLVAVEETATSTGKGRGAGKRSGARPIASVAGVVRFAMSPVLFGALCAMGVSYTVHAQVVAAPGSGAQVIQTQNGLQQVNIARPNGSGVSLNTYSQFNVPNQGTILNNATAITQTQQAGYVNGNPNLLPGGSARVIVNQVTSTSPSTLQGYLEVAGPRAEVVIANPNGILVNGGGFINTSRATLTTGAPVFGGSGSLDAYRVTGGQISIQGAGLNASNVDQVDLIARAVQANAAVYANQLNVIAGANQVDRNTLATTPIAGTGPAPALGIDVSQLGGMYANKIFLASTENGVGVSLRGVTAAQAGDLTLTSQGQLILAGTTSATGNLSVKVRGDITNSGSTYGSGAVSVSSDGTLTNSGALAAQQGLTVSAGALNSTGSLGAGVAQSGAVTQVADLNVVTTGALSANGTNVAGGNAMFQGAGVSLAHSQTSANGSLALTSTGNADLTGATTHAGSSINANVTGAFVNDAGRLTGGGSVQINAGSVSNTGGQLMSQAALGVQSAGTVGNAQGTLQAGGALSVSGSTIDNTAGRLISLNADGLTLVAGTSITNAAGTTADGAQGGVIGGNGVVGITTGALVNHGQINAATNATLKASTLDNSNGGVTAGNALTAQIAGAVSNQQGALLANTTAVSAASLDNTSGKIEGSQLAIATAGDLVNRSGAINQTGQTDTALKVGGTLDNTNGSIAANAQNLSINAQAVTNDGGKLLHSGTGALNVNSQGPLSNVAGQIRTNGALLTSAGTVNNTSGSITAQGAQTLTAVGAVNNTNGTVHAGDALKLQAGGALTNVGGNIEANNAHSTLNVSAASLDNTSGRVVNVGDGATSVSVQQTLLNANPTNVAGQGLIGGNGALSVTAGALQNHGTLSAKGDQTLTAQSFDNSNGNATASGALTANIAGALRNQQGALSANSTTVTAGSLDNTTGKIEGNQLSLTTTGDLINRGGSINQYSQADTTLKVGGTLDDTNGAIAANAQNLTINAQAITNDSGKLLHAGTGIFALNSQGALSNVAGQVQTNGALLASANTLDNTNGSVRAGDALKMQAGGVLTNVGGNVEVNNAHGTLSVSAASLDNTSGRVVNVGDGATTVAVQQTLLNANPGNVAGRGMIGGNGTLGVTVGTLNNHGAISAKGDQTLSAESFDNSNGSVTAGGALTANIAGALNSQHGTLSAGSTTLTVGSLDNTSGKIEGNQLGITTAGDLVNRGGSINQYSQADTTLKVGGRLDDTNGAISANAQNLTVNAQAITNDGGKLLHSGAGALNVNSQGALSNVAGQIRTNGTLLTNAGSLDNASGSITAQGAQTLTVAGALNNTSGTVRAGDALKVQAGGVLTNVGGNIEANGAHGALSVSAASLDNTSGRVVNVGDGATTVSVQQTLLNANPTNATGQGLIGGNGALGITAGSLQNHGTLSAKGDQTLTAQSFDNSSGSAIAGGTLTANVAGALTSQHGVLSADTTTINAASLDNTSGKIEGNQLNLTTTGDLVNRGGSINQYSETDTTLKVGGALDDTNGSIAANAQNLTVNAQAINNNGGKLSHAGAGTLTLNSQGALSNVAGQAQTNGALLANVGALDNTSGTVRAGDALKVQAGGALTNVGGNIEANGAHSTLNVSAVSLDNTSGRVVNVGDGATTVSVQQTLLNVNPTNAVGQGLIGGNGALGITAGTLQNHGAFSAKGAQTLTAQSLDNSNGSVTAGGALTANIAGALSNQHGTLSASSTALTVGSLDNTAGKIEGNQLGVTTTGDLINRGGTINQYSQADTTLKVGGALDSTNGLIAANANNLSINAQVITNDGGKLQHAGAGTFTLDSQGALSNVAGQAQTNGALLVQGSSLDNTNGFIAAQGTETITTPGALNNTNGTLHAGGNAQVQAGGVLTNVGGNIEANGAHGTLTVSAVSLDNTSGRVVNVGDGVTTVAVQQTLLNANPNGVTGRGLIGGNGSLGVTAGTLSNHGAISAKGDATLVAQSFDNSNGSTTASGGLTATVAGALTNQLGLLSGNATNVSADSLNNTSGQIEGNQLGLTTTGDLLNRGGVIQQFGQADSTLKAGGTLDNTGGSIAANANNLTLSGQTIANDNGKLLHAGTGTLSLTAQSALTNTNHGQIQTNGALVAKANSLNNTLGGVSALGAASLTTTNDLVNKQGTVFGQTGLTLASGGQIDNTNGSAQTSGNLSATASGVVTNASGVISANGAHGVATVSGASLNNAAGRLVNAGDGATTITATTSINNAGGALGGNGDVTLGTQTLTNTTNGSVAAGGALALNTTNAVNNRGGLIYGGQGLTLNQTGATLTNDGGSLQGGKDATISVASMTNAGGNVRVNRDVSVQGVVSGDGEMTAGRNLSLNVVGNYTNGANNRLRADGNMTVSASGTFTNSGVLGAAGNTTVQGANVVNVAGGDITGSTTTVSTSGTISNAGRIEGNAVQTNSTALVNTGTIIGNAVQVQAGDITNSGAAALMAAVQSLNIYATNSVSNLDGATLYSAGSLQIARDGTRDPASGLLANQVGTLTNRSATIDADGDIDIAARTVYNTRTSIVTAPGTPQTTSQTLVTWYAGLSGSDLNSHRSLTIPSWSWDGQGSPISASQTNALAQPITITVDKSTVTNLNAANQTLSFSTAPTERYINPPEFNQCGREDPQCRQDATHTRNLTTNATQWYQSIQDNGSTYSITFWPDWDPNKNLRPDQVRVRLDLGVDSRDYNETQRTTVTTRATDQLISASDPAKIRASGSIRINSNGGSILNQSSTMAAGGNLVRTAIGGAVTDQGTVLQQSVTTTEQSTFYWHQKTGGEQDTQVVPYPTTPVGSTTVTALPAIATSNQAVQTTAQTINVTTVNRLGQTVTGSGVTGGGAAGAAVGSAGTGATSVGAMTGSSGSTVGSAGNGAANAGAMTGSSGSTVGSAGSGAANAGAMTGGTGSTVGSAGSGAANAGAVTGSAGSAVGSAGSGTANAGTVAGNSGSAVGSAGSGTASSGALSGTATSTVGATTGNAHAPQTLGTPTGGIPNLTLPINGLFHIQPAPSATYLVATDSRFTQYTQFISSDYMLSALNLNPQQTQKRLGDGFYEEKLVRDQITQLTGRVFLAGYTNQLDEYRGLMDAGVKYAKSFNLTPGIGLSDAQMAQLTTDMVWLVSQDVTLPDGSHQTVLVPKLYLAQANAVDLNSTGALVAGKTVSLNASGDVSNSGHIVGDVATQVLGDNIVNQGTIGGAGSTTAVQAVQDVRNIGGTITGQNVGVIAGRDVINATQTISNLQTIGPNNYSAGATGVGSVGTISATNNATVAAGRDLTMQAGAVTAGNTATLVAGRDLTLGTVQLGTTQDTVSRGGQSYSHDLTVSNLGSTVSAGQNVVAVAGRDVTLTSSTVQAGNNATVVAGRNVTETAALDSHTHSEGSLGGSSQYTKSSYDEKASGSAIQAGNSATLGAGQTQVVNQVLQANGITMVSDQGPGNVSVLGSSISTGNGVAKLVGTGDVTVGAVTESHKSDFWLENKSSGFMSSEQNTKIQNTRSTNAVGSSISGDSVTAVAGRDLTVQGSTVAGTNDVNLQAGNNLTITTAQNTSSSHSYEETTKSGFGATGSGLSYGNRNQKDTINDNAVTQTSSMVGSTGGNVNLTAGNALKVTGSQVIAAKDLTGTGADVTIDAAQGATHHDETHEVKQSGFTLGVSGGVIGAATGAVQKVENAGQSKDGRAAALWGIASARDAFDAGSALTGPGGATAGAAATLSWGTSQSKQTSTDDATQHTGSTVTAGGKASLTATGVDANGNKTAGDINIAGSDVNAKQVALKAAHDVNIVSATDTDESHSRNESSSASVGVSYGFGQNSAGFGVSASASKSKGNSDSSSATQVNSHVNGSESVSIASGNDTNVQGGVVSGGKVSMDVGGNLNLASRQDTAQMSAKQESMGGGFSISQGGGSANFSASKGHADGNYANVTEQSGIRAGDGGFDINVKGNTDLKGAVIASTAAPDKNQLTTGTLTWSDTKNHSEYSADSVGVSAGFTAGSGNSKPSSGQTSGKNTGGISPMIPQSDSGSQDGVAQAAVSQGAITITNKDAQKQDVATLNRDTTKTNTTVGKNPDLNEVLGKQADMMAAAQAAGEAVAKTVGDVADKKQKEAQARLNAANDAYKQNPSDANKAAIAAAETDVANWKEGGDYRAALHMAGGAVIAGLGGGNALAGAVGAGVSSKLAPQLQDLSKSVAGSVNTGSTDLNDAIGNLAANIAAGGVGFAVGGGAGAATAANTDRFNRQLHQEEAKSLAALKKGKSPAEQDRLDAAACYLVHCADGVPASDANYARLQAMQTQGAQYTKEIQTIQATGQFIPYSSWDRITDVYTSLPAIKGAANVVGGVFGTAGGVALTAGAIAGCPTTAVTCAGIPVGAGVTGLGLNQFNTGTGQITGSIPSTEGQAVLNSFNPNAPGRPNPLVTDALTTGAGIAVGVAGGKVLGALASDGTAVTQPTGSTNRNFLGGGATLADDAQFALGERQLKPGQGTLSGSPEAPPANASKDQVRSINRQNEAAQILADHGLDVNQLPNTGKPGPNPDLSINGQVADVYAPKSGNLQTIRDKVVEKTAEQAPNVVINLADSPLSASEVAQYLQRNPVGKANSVIIIKDGRVTVLGG</sequence>
<feature type="region of interest" description="Disordered" evidence="1">
    <location>
        <begin position="3493"/>
        <end position="3512"/>
    </location>
</feature>
<feature type="compositionally biased region" description="Polar residues" evidence="1">
    <location>
        <begin position="3839"/>
        <end position="3860"/>
    </location>
</feature>
<dbReference type="Pfam" id="PF13018">
    <property type="entry name" value="ESPR"/>
    <property type="match status" value="1"/>
</dbReference>
<dbReference type="InterPro" id="IPR033806">
    <property type="entry name" value="CDI_toxin_Bp1026b-like"/>
</dbReference>
<evidence type="ECO:0000313" key="4">
    <source>
        <dbReference type="Proteomes" id="UP001189757"/>
    </source>
</evidence>
<comment type="caution">
    <text evidence="3">The sequence shown here is derived from an EMBL/GenBank/DDBJ whole genome shotgun (WGS) entry which is preliminary data.</text>
</comment>
<dbReference type="Pfam" id="PF13332">
    <property type="entry name" value="Fil_haemagg_2"/>
    <property type="match status" value="3"/>
</dbReference>
<dbReference type="InterPro" id="IPR011050">
    <property type="entry name" value="Pectin_lyase_fold/virulence"/>
</dbReference>
<dbReference type="EMBL" id="CATZLL010000007">
    <property type="protein sequence ID" value="CAJ0815491.1"/>
    <property type="molecule type" value="Genomic_DNA"/>
</dbReference>